<proteinExistence type="predicted"/>
<comment type="subcellular location">
    <subcellularLocation>
        <location evidence="1">Secreted</location>
    </subcellularLocation>
</comment>
<feature type="region of interest" description="Disordered" evidence="3">
    <location>
        <begin position="624"/>
        <end position="703"/>
    </location>
</feature>
<evidence type="ECO:0000256" key="2">
    <source>
        <dbReference type="ARBA" id="ARBA00022525"/>
    </source>
</evidence>
<reference evidence="6 7" key="1">
    <citation type="journal article" date="2014" name="Genome Announc.">
        <title>Draft Genome Sequences of Two Isolates of the Roseobacter Group, Sulfitobacter sp. Strains 3SOLIMAR09 and 1FIGIMAR09, from Harbors of Mallorca Island (Mediterranean Sea).</title>
        <authorList>
            <person name="Mas-Llado M."/>
            <person name="Pina-Villalonga J.M."/>
            <person name="Brunet-Galmes I."/>
            <person name="Nogales B."/>
            <person name="Bosch R."/>
        </authorList>
    </citation>
    <scope>NUCLEOTIDE SEQUENCE [LARGE SCALE GENOMIC DNA]</scope>
    <source>
        <strain evidence="6 7">1FIGIMAR09</strain>
    </source>
</reference>
<dbReference type="GO" id="GO:0005509">
    <property type="term" value="F:calcium ion binding"/>
    <property type="evidence" value="ECO:0007669"/>
    <property type="project" value="InterPro"/>
</dbReference>
<protein>
    <submittedName>
        <fullName evidence="6">Type I secretion protein</fullName>
    </submittedName>
</protein>
<accession>A0A061SUM6</accession>
<evidence type="ECO:0000313" key="6">
    <source>
        <dbReference type="EMBL" id="KAJ03463.1"/>
    </source>
</evidence>
<dbReference type="EMBL" id="JEMU01000006">
    <property type="protein sequence ID" value="KAJ03463.1"/>
    <property type="molecule type" value="Genomic_DNA"/>
</dbReference>
<dbReference type="eggNOG" id="COG2911">
    <property type="taxonomic scope" value="Bacteria"/>
</dbReference>
<evidence type="ECO:0000259" key="4">
    <source>
        <dbReference type="Pfam" id="PF13403"/>
    </source>
</evidence>
<dbReference type="RefSeq" id="WP_160168857.1">
    <property type="nucleotide sequence ID" value="NZ_JEMU01000006.1"/>
</dbReference>
<dbReference type="Gene3D" id="2.150.10.10">
    <property type="entry name" value="Serralysin-like metalloprotease, C-terminal"/>
    <property type="match status" value="4"/>
</dbReference>
<organism evidence="6 7">
    <name type="scientific">Sulfitobacter mediterraneus</name>
    <dbReference type="NCBI Taxonomy" id="83219"/>
    <lineage>
        <taxon>Bacteria</taxon>
        <taxon>Pseudomonadati</taxon>
        <taxon>Pseudomonadota</taxon>
        <taxon>Alphaproteobacteria</taxon>
        <taxon>Rhodobacterales</taxon>
        <taxon>Roseobacteraceae</taxon>
        <taxon>Sulfitobacter</taxon>
    </lineage>
</organism>
<dbReference type="PANTHER" id="PTHR38340">
    <property type="entry name" value="S-LAYER PROTEIN"/>
    <property type="match status" value="1"/>
</dbReference>
<dbReference type="InterPro" id="IPR006141">
    <property type="entry name" value="Intein_N"/>
</dbReference>
<dbReference type="GO" id="GO:0016539">
    <property type="term" value="P:intein-mediated protein splicing"/>
    <property type="evidence" value="ECO:0007669"/>
    <property type="project" value="InterPro"/>
</dbReference>
<gene>
    <name evidence="6" type="ORF">PM02_08950</name>
</gene>
<dbReference type="InterPro" id="IPR041690">
    <property type="entry name" value="Cadherin_5"/>
</dbReference>
<dbReference type="STRING" id="83219.PM02_08950"/>
<dbReference type="PROSITE" id="PS50817">
    <property type="entry name" value="INTEIN_N_TER"/>
    <property type="match status" value="1"/>
</dbReference>
<sequence length="1152" mass="119237">MIKIIDFNALTAGVAVEDAYAAHGINISAKGGAGLARVIDTFDASGQDADLASDKLGGALIIAAPDDPDEDAGSDAAGSLFFDFDGPVRIKSLTFKDIEAVPGGATWLIFYDDSGEVMENHWVDPTEDGGERRVELSVPGTARVEVVLPKGGAVDNLVFEDKNPSSKNHDPIAKDDNAELDEDNSIVLQVLANDTDPDGDPLILSAASSEQGEVVINEDGTVTFTPDADFAGDAEINYTIEDGHGGQGDAVVALTVHPVNDAPVVEDDTASTPYGAPVVIDLLGNDTDVDNAPETLAIADLISDTGSIEDNGDGTVTFTPEEGFSGDAIITYAVVDPSGAKDTGEAVVTVGQGNADPVAGADSIETQEDTAVMIDVLSNDSDPDGDPLTLIEAESPDGGVSLQDGQILFTPAVDFHGDTTVSYRISDGKGGTAESIVNVSVLPMNDAPLAEDDSAETDYETPIIGHEVLVNDTDPDADDALNLIAAQSEDGLVEINPDNTVNFTPNPGFSGVATVLYTVSDRPADDPEGASDEGMFTIMVAPPTGSDGFVDGSEEAELIDENYLDDPDGDLIDSADAVLHGSGPDDDFIRAGAGNDTILAGAGDDVIEGGAGDDLITDTAGRETVTGGEGNDVIDTGRAGTPAPDLGYPAAETDDLSFAPDDDPEDDRDAVDGGAGDDLIRTGDDRDTITGGAGADTIDGGMDDDVINGDSEADLIIGGEGSDNIFGGTGDDTIYGGLDPALGLDLLNIPDDPEDDALSTPDRSPLNGRDTVSGGDGNDVIYGADDDDLLLGGAGDDLLDGEIDDDHLSGGTGADTLLGGQGEDSLFGNEDSDILEGGTGNDLLDGGGADDMLSGGEGDDLLLGAMGADILSGGAGSDTMSGGEGMDLFTGVTIGDVIDGGSGPVDFDTLDLRGSAVEGGRFEINYLSEDQQSGEVHYFDAEGAATGTLRFDEIEAVVPCFTPGTLIATPKGQRRVETLQVGDHVITRDNGLQPIRWAEQRRLSGAELARNSHLWPVLIRQGALGKGMPEQDLLVSPNHRLLIVSDQSALYFEEREVLVAAKHLTSRPGIDVVQASDLTYVHLMFDQHEVILSDGAWSESFQPGDNSLAGVAQDQRNEIFELFPELATQEGVMAYGAARRSLRKHEAHLLSP</sequence>
<dbReference type="Pfam" id="PF13403">
    <property type="entry name" value="Hint_2"/>
    <property type="match status" value="1"/>
</dbReference>
<dbReference type="Pfam" id="PF17963">
    <property type="entry name" value="Big_9"/>
    <property type="match status" value="2"/>
</dbReference>
<evidence type="ECO:0000313" key="7">
    <source>
        <dbReference type="Proteomes" id="UP000027337"/>
    </source>
</evidence>
<dbReference type="InterPro" id="IPR050557">
    <property type="entry name" value="RTX_toxin/Mannuronan_C5-epim"/>
</dbReference>
<dbReference type="InterPro" id="IPR028992">
    <property type="entry name" value="Hedgehog/Intein_dom"/>
</dbReference>
<dbReference type="PRINTS" id="PR00313">
    <property type="entry name" value="CABNDNGRPT"/>
</dbReference>
<dbReference type="InterPro" id="IPR018511">
    <property type="entry name" value="Hemolysin-typ_Ca-bd_CS"/>
</dbReference>
<keyword evidence="2" id="KW-0964">Secreted</keyword>
<dbReference type="InterPro" id="IPR036844">
    <property type="entry name" value="Hint_dom_sf"/>
</dbReference>
<dbReference type="Gene3D" id="2.170.16.10">
    <property type="entry name" value="Hedgehog/Intein (Hint) domain"/>
    <property type="match status" value="1"/>
</dbReference>
<comment type="caution">
    <text evidence="6">The sequence shown here is derived from an EMBL/GenBank/DDBJ whole genome shotgun (WGS) entry which is preliminary data.</text>
</comment>
<dbReference type="InterPro" id="IPR011049">
    <property type="entry name" value="Serralysin-like_metalloprot_C"/>
</dbReference>
<dbReference type="InterPro" id="IPR001343">
    <property type="entry name" value="Hemolysn_Ca-bd"/>
</dbReference>
<dbReference type="eggNOG" id="COG2931">
    <property type="taxonomic scope" value="Bacteria"/>
</dbReference>
<feature type="domain" description="Hedgehog/Intein (Hint)" evidence="4">
    <location>
        <begin position="959"/>
        <end position="1105"/>
    </location>
</feature>
<dbReference type="Pfam" id="PF17892">
    <property type="entry name" value="Cadherin_5"/>
    <property type="match status" value="2"/>
</dbReference>
<dbReference type="NCBIfam" id="NF012211">
    <property type="entry name" value="tand_rpt_95"/>
    <property type="match status" value="4"/>
</dbReference>
<dbReference type="Proteomes" id="UP000027337">
    <property type="component" value="Unassembled WGS sequence"/>
</dbReference>
<evidence type="ECO:0000256" key="1">
    <source>
        <dbReference type="ARBA" id="ARBA00004613"/>
    </source>
</evidence>
<evidence type="ECO:0000256" key="3">
    <source>
        <dbReference type="SAM" id="MobiDB-lite"/>
    </source>
</evidence>
<dbReference type="PROSITE" id="PS00330">
    <property type="entry name" value="HEMOLYSIN_CALCIUM"/>
    <property type="match status" value="3"/>
</dbReference>
<dbReference type="Pfam" id="PF00353">
    <property type="entry name" value="HemolysinCabind"/>
    <property type="match status" value="7"/>
</dbReference>
<dbReference type="SUPFAM" id="SSF51294">
    <property type="entry name" value="Hedgehog/intein (Hint) domain"/>
    <property type="match status" value="1"/>
</dbReference>
<feature type="domain" description="Cadherin-like" evidence="5">
    <location>
        <begin position="259"/>
        <end position="350"/>
    </location>
</feature>
<feature type="compositionally biased region" description="Acidic residues" evidence="3">
    <location>
        <begin position="652"/>
        <end position="669"/>
    </location>
</feature>
<feature type="compositionally biased region" description="Basic and acidic residues" evidence="3">
    <location>
        <begin position="678"/>
        <end position="688"/>
    </location>
</feature>
<dbReference type="GO" id="GO:0005576">
    <property type="term" value="C:extracellular region"/>
    <property type="evidence" value="ECO:0007669"/>
    <property type="project" value="UniProtKB-SubCell"/>
</dbReference>
<dbReference type="SUPFAM" id="SSF51120">
    <property type="entry name" value="beta-Roll"/>
    <property type="match status" value="4"/>
</dbReference>
<feature type="domain" description="Cadherin-like" evidence="5">
    <location>
        <begin position="168"/>
        <end position="256"/>
    </location>
</feature>
<dbReference type="Gene3D" id="2.60.40.2810">
    <property type="match status" value="3"/>
</dbReference>
<feature type="region of interest" description="Disordered" evidence="3">
    <location>
        <begin position="748"/>
        <end position="776"/>
    </location>
</feature>
<name>A0A061SUM6_9RHOB</name>
<evidence type="ECO:0000259" key="5">
    <source>
        <dbReference type="Pfam" id="PF17892"/>
    </source>
</evidence>
<keyword evidence="7" id="KW-1185">Reference proteome</keyword>
<dbReference type="PANTHER" id="PTHR38340:SF1">
    <property type="entry name" value="S-LAYER PROTEIN"/>
    <property type="match status" value="1"/>
</dbReference>
<dbReference type="AlphaFoldDB" id="A0A061SUM6"/>